<sequence length="207" mass="23294">MAKIQYSREYSSAVDSPSPTFSTVPSSPLRPVTTTIFPRKYEQEWIVRGLPNLPANVPIRSPPFRLPFDEDNRGDTLWYLEITKKAEWQGTHSMRLRYWTVHIRPCEPEHGKPRIDAVYLQDVSLYRKGNVTRGGLLQEAVGNGIQPHGRVFTASQVGDFVDEGDLLIVATIDTFQRPSENGDVRGVTRQDNHSVSTGRRTSGDSSP</sequence>
<feature type="compositionally biased region" description="Low complexity" evidence="1">
    <location>
        <begin position="16"/>
        <end position="27"/>
    </location>
</feature>
<protein>
    <submittedName>
        <fullName evidence="2">Uncharacterized protein</fullName>
    </submittedName>
</protein>
<feature type="compositionally biased region" description="Polar residues" evidence="1">
    <location>
        <begin position="193"/>
        <end position="207"/>
    </location>
</feature>
<dbReference type="AlphaFoldDB" id="A0A1D1UMV7"/>
<comment type="caution">
    <text evidence="2">The sequence shown here is derived from an EMBL/GenBank/DDBJ whole genome shotgun (WGS) entry which is preliminary data.</text>
</comment>
<feature type="region of interest" description="Disordered" evidence="1">
    <location>
        <begin position="1"/>
        <end position="28"/>
    </location>
</feature>
<evidence type="ECO:0000313" key="2">
    <source>
        <dbReference type="EMBL" id="GAU89745.1"/>
    </source>
</evidence>
<dbReference type="Proteomes" id="UP000186922">
    <property type="component" value="Unassembled WGS sequence"/>
</dbReference>
<evidence type="ECO:0000313" key="3">
    <source>
        <dbReference type="Proteomes" id="UP000186922"/>
    </source>
</evidence>
<accession>A0A1D1UMV7</accession>
<organism evidence="2 3">
    <name type="scientific">Ramazzottius varieornatus</name>
    <name type="common">Water bear</name>
    <name type="synonym">Tardigrade</name>
    <dbReference type="NCBI Taxonomy" id="947166"/>
    <lineage>
        <taxon>Eukaryota</taxon>
        <taxon>Metazoa</taxon>
        <taxon>Ecdysozoa</taxon>
        <taxon>Tardigrada</taxon>
        <taxon>Eutardigrada</taxon>
        <taxon>Parachela</taxon>
        <taxon>Hypsibioidea</taxon>
        <taxon>Ramazzottiidae</taxon>
        <taxon>Ramazzottius</taxon>
    </lineage>
</organism>
<name>A0A1D1UMV7_RAMVA</name>
<feature type="region of interest" description="Disordered" evidence="1">
    <location>
        <begin position="179"/>
        <end position="207"/>
    </location>
</feature>
<dbReference type="EMBL" id="BDGG01000001">
    <property type="protein sequence ID" value="GAU89745.1"/>
    <property type="molecule type" value="Genomic_DNA"/>
</dbReference>
<feature type="compositionally biased region" description="Basic and acidic residues" evidence="1">
    <location>
        <begin position="180"/>
        <end position="192"/>
    </location>
</feature>
<proteinExistence type="predicted"/>
<gene>
    <name evidence="2" type="primary">RvY_02256-1</name>
    <name evidence="2" type="synonym">RvY_02256.1</name>
    <name evidence="2" type="ORF">RvY_02256</name>
</gene>
<evidence type="ECO:0000256" key="1">
    <source>
        <dbReference type="SAM" id="MobiDB-lite"/>
    </source>
</evidence>
<keyword evidence="3" id="KW-1185">Reference proteome</keyword>
<reference evidence="2 3" key="1">
    <citation type="journal article" date="2016" name="Nat. Commun.">
        <title>Extremotolerant tardigrade genome and improved radiotolerance of human cultured cells by tardigrade-unique protein.</title>
        <authorList>
            <person name="Hashimoto T."/>
            <person name="Horikawa D.D."/>
            <person name="Saito Y."/>
            <person name="Kuwahara H."/>
            <person name="Kozuka-Hata H."/>
            <person name="Shin-I T."/>
            <person name="Minakuchi Y."/>
            <person name="Ohishi K."/>
            <person name="Motoyama A."/>
            <person name="Aizu T."/>
            <person name="Enomoto A."/>
            <person name="Kondo K."/>
            <person name="Tanaka S."/>
            <person name="Hara Y."/>
            <person name="Koshikawa S."/>
            <person name="Sagara H."/>
            <person name="Miura T."/>
            <person name="Yokobori S."/>
            <person name="Miyagawa K."/>
            <person name="Suzuki Y."/>
            <person name="Kubo T."/>
            <person name="Oyama M."/>
            <person name="Kohara Y."/>
            <person name="Fujiyama A."/>
            <person name="Arakawa K."/>
            <person name="Katayama T."/>
            <person name="Toyoda A."/>
            <person name="Kunieda T."/>
        </authorList>
    </citation>
    <scope>NUCLEOTIDE SEQUENCE [LARGE SCALE GENOMIC DNA]</scope>
    <source>
        <strain evidence="2 3">YOKOZUNA-1</strain>
    </source>
</reference>